<proteinExistence type="predicted"/>
<reference evidence="2" key="1">
    <citation type="submission" date="2022-12" db="EMBL/GenBank/DDBJ databases">
        <authorList>
            <person name="Alioto T."/>
            <person name="Alioto T."/>
            <person name="Gomez Garrido J."/>
        </authorList>
    </citation>
    <scope>NUCLEOTIDE SEQUENCE</scope>
</reference>
<gene>
    <name evidence="2" type="ORF">PODLI_1B018307</name>
</gene>
<feature type="region of interest" description="Disordered" evidence="1">
    <location>
        <begin position="85"/>
        <end position="184"/>
    </location>
</feature>
<name>A0AA35KYX8_9SAUR</name>
<dbReference type="EMBL" id="OX395136">
    <property type="protein sequence ID" value="CAI5786845.1"/>
    <property type="molecule type" value="Genomic_DNA"/>
</dbReference>
<feature type="region of interest" description="Disordered" evidence="1">
    <location>
        <begin position="254"/>
        <end position="295"/>
    </location>
</feature>
<organism evidence="2 3">
    <name type="scientific">Podarcis lilfordi</name>
    <name type="common">Lilford's wall lizard</name>
    <dbReference type="NCBI Taxonomy" id="74358"/>
    <lineage>
        <taxon>Eukaryota</taxon>
        <taxon>Metazoa</taxon>
        <taxon>Chordata</taxon>
        <taxon>Craniata</taxon>
        <taxon>Vertebrata</taxon>
        <taxon>Euteleostomi</taxon>
        <taxon>Lepidosauria</taxon>
        <taxon>Squamata</taxon>
        <taxon>Bifurcata</taxon>
        <taxon>Unidentata</taxon>
        <taxon>Episquamata</taxon>
        <taxon>Laterata</taxon>
        <taxon>Lacertibaenia</taxon>
        <taxon>Lacertidae</taxon>
        <taxon>Podarcis</taxon>
    </lineage>
</organism>
<feature type="region of interest" description="Disordered" evidence="1">
    <location>
        <begin position="208"/>
        <end position="242"/>
    </location>
</feature>
<feature type="compositionally biased region" description="Low complexity" evidence="1">
    <location>
        <begin position="271"/>
        <end position="293"/>
    </location>
</feature>
<dbReference type="Proteomes" id="UP001178461">
    <property type="component" value="Chromosome 11"/>
</dbReference>
<evidence type="ECO:0000256" key="1">
    <source>
        <dbReference type="SAM" id="MobiDB-lite"/>
    </source>
</evidence>
<evidence type="ECO:0000313" key="3">
    <source>
        <dbReference type="Proteomes" id="UP001178461"/>
    </source>
</evidence>
<protein>
    <submittedName>
        <fullName evidence="2">Uncharacterized protein</fullName>
    </submittedName>
</protein>
<sequence>MIYFLPPPRPRRQPRRAARLGPGEVCRARRWRLLLLLLPARYFISRRERGVAPPTRSGLRAERAREPRPPARCCFLLLRAGGGGGLARLPRPKKDPAEGRRVAGASSLPRATFAGAARRRRDGKRRWGAGGGPEAASRPLAPPLRPPGEDGAEVAESERGGAGRLLRAGGPGSATKPQRQPGQVCRVLEEAKLPPRLRQARRAALAAAAGKCCPEPRPARGSGARAGGTRRGTRRLAAARLPSGPELLGALWGWAGRGRTGPPSASRSDESGASSRLPGPVHSASGSLSLLAPPHGPPGANFPAVSRFLGPGEGCSCGLQVSAGRKSHVQDGKFSLPLREKESAPNSAERSEIHLLLLA</sequence>
<accession>A0AA35KYX8</accession>
<keyword evidence="3" id="KW-1185">Reference proteome</keyword>
<feature type="compositionally biased region" description="Basic and acidic residues" evidence="1">
    <location>
        <begin position="92"/>
        <end position="101"/>
    </location>
</feature>
<evidence type="ECO:0000313" key="2">
    <source>
        <dbReference type="EMBL" id="CAI5786845.1"/>
    </source>
</evidence>
<dbReference type="AlphaFoldDB" id="A0AA35KYX8"/>
<feature type="compositionally biased region" description="Basic residues" evidence="1">
    <location>
        <begin position="117"/>
        <end position="127"/>
    </location>
</feature>